<feature type="signal peptide" evidence="1">
    <location>
        <begin position="1"/>
        <end position="29"/>
    </location>
</feature>
<evidence type="ECO:0000313" key="4">
    <source>
        <dbReference type="Proteomes" id="UP001520654"/>
    </source>
</evidence>
<organism evidence="3 4">
    <name type="scientific">Streptomyces flavotricini</name>
    <dbReference type="NCBI Taxonomy" id="66888"/>
    <lineage>
        <taxon>Bacteria</taxon>
        <taxon>Bacillati</taxon>
        <taxon>Actinomycetota</taxon>
        <taxon>Actinomycetes</taxon>
        <taxon>Kitasatosporales</taxon>
        <taxon>Streptomycetaceae</taxon>
        <taxon>Streptomyces</taxon>
    </lineage>
</organism>
<dbReference type="Proteomes" id="UP001520654">
    <property type="component" value="Unassembled WGS sequence"/>
</dbReference>
<feature type="domain" description="Peptidoglycan binding-like" evidence="2">
    <location>
        <begin position="67"/>
        <end position="107"/>
    </location>
</feature>
<dbReference type="InterPro" id="IPR036365">
    <property type="entry name" value="PGBD-like_sf"/>
</dbReference>
<evidence type="ECO:0000259" key="2">
    <source>
        <dbReference type="Pfam" id="PF01471"/>
    </source>
</evidence>
<feature type="chain" id="PRO_5047017003" evidence="1">
    <location>
        <begin position="30"/>
        <end position="138"/>
    </location>
</feature>
<reference evidence="3 4" key="1">
    <citation type="submission" date="2021-08" db="EMBL/GenBank/DDBJ databases">
        <title>Genomic Architecture of Streptomyces flavotricini NGL1 and Streptomyces erythrochromogenes HMS4 With Differential Plant Beneficial attributes and laccase production capabilities.</title>
        <authorList>
            <person name="Salwan R."/>
            <person name="Kaur R."/>
            <person name="Sharma V."/>
        </authorList>
    </citation>
    <scope>NUCLEOTIDE SEQUENCE [LARGE SCALE GENOMIC DNA]</scope>
    <source>
        <strain evidence="3 4">NGL1</strain>
    </source>
</reference>
<accession>A0ABS8EH06</accession>
<sequence length="138" mass="14810">MSMRSLTRTAVLAGAATLALTTLTGTAEARVGAPYVGYGQANNGAAVWCVQHQVNRFFKDHAPWHGQISEDSAFGPQTDEAIRVFQREVKRDLAPGMQVDGIVGPLTGTYLLILGDPVYGRDGWTDNGYCIGQLPSNN</sequence>
<proteinExistence type="predicted"/>
<evidence type="ECO:0000256" key="1">
    <source>
        <dbReference type="SAM" id="SignalP"/>
    </source>
</evidence>
<comment type="caution">
    <text evidence="3">The sequence shown here is derived from an EMBL/GenBank/DDBJ whole genome shotgun (WGS) entry which is preliminary data.</text>
</comment>
<gene>
    <name evidence="3" type="ORF">K7B10_37450</name>
</gene>
<evidence type="ECO:0000313" key="3">
    <source>
        <dbReference type="EMBL" id="MCC0100366.1"/>
    </source>
</evidence>
<keyword evidence="4" id="KW-1185">Reference proteome</keyword>
<dbReference type="Pfam" id="PF01471">
    <property type="entry name" value="PG_binding_1"/>
    <property type="match status" value="1"/>
</dbReference>
<dbReference type="SUPFAM" id="SSF47090">
    <property type="entry name" value="PGBD-like"/>
    <property type="match status" value="1"/>
</dbReference>
<dbReference type="InterPro" id="IPR036366">
    <property type="entry name" value="PGBDSf"/>
</dbReference>
<keyword evidence="1" id="KW-0732">Signal</keyword>
<dbReference type="EMBL" id="JAINUL010000001">
    <property type="protein sequence ID" value="MCC0100366.1"/>
    <property type="molecule type" value="Genomic_DNA"/>
</dbReference>
<protein>
    <submittedName>
        <fullName evidence="3">Peptidoglycan-binding protein</fullName>
    </submittedName>
</protein>
<name>A0ABS8EH06_9ACTN</name>
<dbReference type="InterPro" id="IPR002477">
    <property type="entry name" value="Peptidoglycan-bd-like"/>
</dbReference>
<dbReference type="Gene3D" id="1.10.101.10">
    <property type="entry name" value="PGBD-like superfamily/PGBD"/>
    <property type="match status" value="1"/>
</dbReference>